<feature type="compositionally biased region" description="Polar residues" evidence="1">
    <location>
        <begin position="416"/>
        <end position="427"/>
    </location>
</feature>
<protein>
    <submittedName>
        <fullName evidence="3">Uncharacterized protein</fullName>
    </submittedName>
</protein>
<accession>A0AA40ERP4</accession>
<keyword evidence="4" id="KW-1185">Reference proteome</keyword>
<feature type="region of interest" description="Disordered" evidence="1">
    <location>
        <begin position="416"/>
        <end position="435"/>
    </location>
</feature>
<evidence type="ECO:0000313" key="3">
    <source>
        <dbReference type="EMBL" id="KAK0744250.1"/>
    </source>
</evidence>
<dbReference type="AlphaFoldDB" id="A0AA40ERP4"/>
<feature type="transmembrane region" description="Helical" evidence="2">
    <location>
        <begin position="55"/>
        <end position="75"/>
    </location>
</feature>
<keyword evidence="2" id="KW-1133">Transmembrane helix</keyword>
<evidence type="ECO:0000256" key="1">
    <source>
        <dbReference type="SAM" id="MobiDB-lite"/>
    </source>
</evidence>
<organism evidence="3 4">
    <name type="scientific">Schizothecium vesticola</name>
    <dbReference type="NCBI Taxonomy" id="314040"/>
    <lineage>
        <taxon>Eukaryota</taxon>
        <taxon>Fungi</taxon>
        <taxon>Dikarya</taxon>
        <taxon>Ascomycota</taxon>
        <taxon>Pezizomycotina</taxon>
        <taxon>Sordariomycetes</taxon>
        <taxon>Sordariomycetidae</taxon>
        <taxon>Sordariales</taxon>
        <taxon>Schizotheciaceae</taxon>
        <taxon>Schizothecium</taxon>
    </lineage>
</organism>
<reference evidence="3" key="1">
    <citation type="submission" date="2023-06" db="EMBL/GenBank/DDBJ databases">
        <title>Genome-scale phylogeny and comparative genomics of the fungal order Sordariales.</title>
        <authorList>
            <consortium name="Lawrence Berkeley National Laboratory"/>
            <person name="Hensen N."/>
            <person name="Bonometti L."/>
            <person name="Westerberg I."/>
            <person name="Brannstrom I.O."/>
            <person name="Guillou S."/>
            <person name="Cros-Aarteil S."/>
            <person name="Calhoun S."/>
            <person name="Haridas S."/>
            <person name="Kuo A."/>
            <person name="Mondo S."/>
            <person name="Pangilinan J."/>
            <person name="Riley R."/>
            <person name="LaButti K."/>
            <person name="Andreopoulos B."/>
            <person name="Lipzen A."/>
            <person name="Chen C."/>
            <person name="Yanf M."/>
            <person name="Daum C."/>
            <person name="Ng V."/>
            <person name="Clum A."/>
            <person name="Steindorff A."/>
            <person name="Ohm R."/>
            <person name="Martin F."/>
            <person name="Silar P."/>
            <person name="Natvig D."/>
            <person name="Lalanne C."/>
            <person name="Gautier V."/>
            <person name="Ament-velasquez S.L."/>
            <person name="Kruys A."/>
            <person name="Hutchinson M.I."/>
            <person name="Powell A.J."/>
            <person name="Barry K."/>
            <person name="Miller A.N."/>
            <person name="Grigoriev I.V."/>
            <person name="Debuchy R."/>
            <person name="Gladieux P."/>
            <person name="Thoren M.H."/>
            <person name="Johannesson H."/>
        </authorList>
    </citation>
    <scope>NUCLEOTIDE SEQUENCE</scope>
    <source>
        <strain evidence="3">SMH3187-1</strain>
    </source>
</reference>
<feature type="transmembrane region" description="Helical" evidence="2">
    <location>
        <begin position="28"/>
        <end position="48"/>
    </location>
</feature>
<feature type="transmembrane region" description="Helical" evidence="2">
    <location>
        <begin position="128"/>
        <end position="148"/>
    </location>
</feature>
<sequence length="460" mass="50987">MDTTASTLGRLLARQNDYQCQSDFATDYYGLGVRLGIYFAWLGSWLANTMLPSEFSGAADTTCIFIIVMLIAMTNDSRTGQLTSIDGLTLMHLCGGTVFGVLSVWGYRTRLYFDEGPKAVRKFGGFGTHVRLAASLCLSVFGLWFWLYGVTQDGLKVLGPDDGVEPPNPAECSILYTFFFAKVRADGGIRFYYAVVCAMCTLYFGIMFIVSLIAGIASARKIRSLANFFNWGSVNRNRYATGFTHTELRYLFLVLRVGNLVWLLFSATTVEVTLNFNDVHGVLGGKHDGGLQLPSQLLPFLIGMFSFLRIMYQLLREFFSKKEGDLEASRKKKNDDTDEVERHVFVVPESELVPGTVVPGKQGAGLVLLPRSNSYHIVARSLMVRYLVGWLPWLGLVVHPDTAKRSRMSTLIERSTGLSAVSPTGPAQSARHSEFEYQGWTAPQQASPFSFTRASSDGQV</sequence>
<dbReference type="Proteomes" id="UP001172155">
    <property type="component" value="Unassembled WGS sequence"/>
</dbReference>
<feature type="transmembrane region" description="Helical" evidence="2">
    <location>
        <begin position="293"/>
        <end position="312"/>
    </location>
</feature>
<gene>
    <name evidence="3" type="ORF">B0T18DRAFT_200477</name>
</gene>
<feature type="transmembrane region" description="Helical" evidence="2">
    <location>
        <begin position="87"/>
        <end position="107"/>
    </location>
</feature>
<evidence type="ECO:0000313" key="4">
    <source>
        <dbReference type="Proteomes" id="UP001172155"/>
    </source>
</evidence>
<dbReference type="EMBL" id="JAUKUD010000005">
    <property type="protein sequence ID" value="KAK0744250.1"/>
    <property type="molecule type" value="Genomic_DNA"/>
</dbReference>
<feature type="transmembrane region" description="Helical" evidence="2">
    <location>
        <begin position="191"/>
        <end position="217"/>
    </location>
</feature>
<comment type="caution">
    <text evidence="3">The sequence shown here is derived from an EMBL/GenBank/DDBJ whole genome shotgun (WGS) entry which is preliminary data.</text>
</comment>
<proteinExistence type="predicted"/>
<keyword evidence="2" id="KW-0472">Membrane</keyword>
<keyword evidence="2" id="KW-0812">Transmembrane</keyword>
<evidence type="ECO:0000256" key="2">
    <source>
        <dbReference type="SAM" id="Phobius"/>
    </source>
</evidence>
<feature type="transmembrane region" description="Helical" evidence="2">
    <location>
        <begin position="248"/>
        <end position="265"/>
    </location>
</feature>
<name>A0AA40ERP4_9PEZI</name>